<gene>
    <name evidence="1" type="ORF">CU097_007624</name>
</gene>
<reference evidence="1 2" key="1">
    <citation type="journal article" date="2018" name="G3 (Bethesda)">
        <title>Phylogenetic and Phylogenomic Definition of Rhizopus Species.</title>
        <authorList>
            <person name="Gryganskyi A.P."/>
            <person name="Golan J."/>
            <person name="Dolatabadi S."/>
            <person name="Mondo S."/>
            <person name="Robb S."/>
            <person name="Idnurm A."/>
            <person name="Muszewska A."/>
            <person name="Steczkiewicz K."/>
            <person name="Masonjones S."/>
            <person name="Liao H.L."/>
            <person name="Gajdeczka M.T."/>
            <person name="Anike F."/>
            <person name="Vuek A."/>
            <person name="Anishchenko I.M."/>
            <person name="Voigt K."/>
            <person name="de Hoog G.S."/>
            <person name="Smith M.E."/>
            <person name="Heitman J."/>
            <person name="Vilgalys R."/>
            <person name="Stajich J.E."/>
        </authorList>
    </citation>
    <scope>NUCLEOTIDE SEQUENCE [LARGE SCALE GENOMIC DNA]</scope>
    <source>
        <strain evidence="1 2">CBS 357.93</strain>
    </source>
</reference>
<dbReference type="EMBL" id="PJQL01000077">
    <property type="protein sequence ID" value="RCI00150.1"/>
    <property type="molecule type" value="Genomic_DNA"/>
</dbReference>
<organism evidence="1 2">
    <name type="scientific">Rhizopus azygosporus</name>
    <name type="common">Rhizopus microsporus var. azygosporus</name>
    <dbReference type="NCBI Taxonomy" id="86630"/>
    <lineage>
        <taxon>Eukaryota</taxon>
        <taxon>Fungi</taxon>
        <taxon>Fungi incertae sedis</taxon>
        <taxon>Mucoromycota</taxon>
        <taxon>Mucoromycotina</taxon>
        <taxon>Mucoromycetes</taxon>
        <taxon>Mucorales</taxon>
        <taxon>Mucorineae</taxon>
        <taxon>Rhizopodaceae</taxon>
        <taxon>Rhizopus</taxon>
    </lineage>
</organism>
<comment type="caution">
    <text evidence="1">The sequence shown here is derived from an EMBL/GenBank/DDBJ whole genome shotgun (WGS) entry which is preliminary data.</text>
</comment>
<evidence type="ECO:0000313" key="2">
    <source>
        <dbReference type="Proteomes" id="UP000252139"/>
    </source>
</evidence>
<keyword evidence="2" id="KW-1185">Reference proteome</keyword>
<accession>A0A367KDG9</accession>
<sequence length="67" mass="7784">MLIININDNLATCIIPKYDDDVATICFVNEAGFEEWFSNIAQKHANWNLHQGWTNEKKQNLFMANLL</sequence>
<protein>
    <submittedName>
        <fullName evidence="1">Uncharacterized protein</fullName>
    </submittedName>
</protein>
<dbReference type="OrthoDB" id="10429489at2759"/>
<evidence type="ECO:0000313" key="1">
    <source>
        <dbReference type="EMBL" id="RCI00150.1"/>
    </source>
</evidence>
<proteinExistence type="predicted"/>
<name>A0A367KDG9_RHIAZ</name>
<dbReference type="Proteomes" id="UP000252139">
    <property type="component" value="Unassembled WGS sequence"/>
</dbReference>
<dbReference type="AlphaFoldDB" id="A0A367KDG9"/>